<dbReference type="InterPro" id="IPR036922">
    <property type="entry name" value="Rieske_2Fe-2S_sf"/>
</dbReference>
<evidence type="ECO:0000256" key="2">
    <source>
        <dbReference type="ARBA" id="ARBA00022723"/>
    </source>
</evidence>
<keyword evidence="2" id="KW-0479">Metal-binding</keyword>
<dbReference type="Gene3D" id="2.102.10.10">
    <property type="entry name" value="Rieske [2Fe-2S] iron-sulphur domain"/>
    <property type="match status" value="1"/>
</dbReference>
<comment type="caution">
    <text evidence="7">The sequence shown here is derived from an EMBL/GenBank/DDBJ whole genome shotgun (WGS) entry which is preliminary data.</text>
</comment>
<name>A0ABW6AAY7_9BACT</name>
<evidence type="ECO:0000256" key="5">
    <source>
        <dbReference type="SAM" id="MobiDB-lite"/>
    </source>
</evidence>
<dbReference type="PROSITE" id="PS51296">
    <property type="entry name" value="RIESKE"/>
    <property type="match status" value="1"/>
</dbReference>
<accession>A0ABW6AAY7</accession>
<dbReference type="EMBL" id="JBHUOM010000001">
    <property type="protein sequence ID" value="MFD2932571.1"/>
    <property type="molecule type" value="Genomic_DNA"/>
</dbReference>
<feature type="region of interest" description="Disordered" evidence="5">
    <location>
        <begin position="40"/>
        <end position="63"/>
    </location>
</feature>
<keyword evidence="8" id="KW-1185">Reference proteome</keyword>
<organism evidence="7 8">
    <name type="scientific">Spirosoma flavum</name>
    <dbReference type="NCBI Taxonomy" id="2048557"/>
    <lineage>
        <taxon>Bacteria</taxon>
        <taxon>Pseudomonadati</taxon>
        <taxon>Bacteroidota</taxon>
        <taxon>Cytophagia</taxon>
        <taxon>Cytophagales</taxon>
        <taxon>Cytophagaceae</taxon>
        <taxon>Spirosoma</taxon>
    </lineage>
</organism>
<evidence type="ECO:0000256" key="4">
    <source>
        <dbReference type="ARBA" id="ARBA00023014"/>
    </source>
</evidence>
<dbReference type="RefSeq" id="WP_381496765.1">
    <property type="nucleotide sequence ID" value="NZ_JBHUOM010000001.1"/>
</dbReference>
<feature type="domain" description="Rieske" evidence="6">
    <location>
        <begin position="79"/>
        <end position="174"/>
    </location>
</feature>
<evidence type="ECO:0000313" key="8">
    <source>
        <dbReference type="Proteomes" id="UP001597512"/>
    </source>
</evidence>
<evidence type="ECO:0000256" key="1">
    <source>
        <dbReference type="ARBA" id="ARBA00022714"/>
    </source>
</evidence>
<dbReference type="Pfam" id="PF00355">
    <property type="entry name" value="Rieske"/>
    <property type="match status" value="1"/>
</dbReference>
<gene>
    <name evidence="7" type="ORF">ACFS25_02190</name>
</gene>
<feature type="compositionally biased region" description="Low complexity" evidence="5">
    <location>
        <begin position="47"/>
        <end position="63"/>
    </location>
</feature>
<evidence type="ECO:0000256" key="3">
    <source>
        <dbReference type="ARBA" id="ARBA00023004"/>
    </source>
</evidence>
<proteinExistence type="predicted"/>
<keyword evidence="4" id="KW-0411">Iron-sulfur</keyword>
<sequence length="178" mass="18544">MKNHPTTDQEQMKRGEFLRSLGMSSAALMAFYCMGTSLTSCSKSSDPTPTTPTTGTTTGTGLTGNADASKGAINFTLDLTDANYSKLKTVGAFVKVGSVLVANAKGSKYVTIQRICTHQQLDLVSYRLASDDFYCDGHGSVFATNGSVVVAPGGPSQAAMTLYKSALSTDGNTLTVTA</sequence>
<dbReference type="InterPro" id="IPR017941">
    <property type="entry name" value="Rieske_2Fe-2S"/>
</dbReference>
<reference evidence="8" key="1">
    <citation type="journal article" date="2019" name="Int. J. Syst. Evol. Microbiol.">
        <title>The Global Catalogue of Microorganisms (GCM) 10K type strain sequencing project: providing services to taxonomists for standard genome sequencing and annotation.</title>
        <authorList>
            <consortium name="The Broad Institute Genomics Platform"/>
            <consortium name="The Broad Institute Genome Sequencing Center for Infectious Disease"/>
            <person name="Wu L."/>
            <person name="Ma J."/>
        </authorList>
    </citation>
    <scope>NUCLEOTIDE SEQUENCE [LARGE SCALE GENOMIC DNA]</scope>
    <source>
        <strain evidence="8">KCTC 52490</strain>
    </source>
</reference>
<dbReference type="Proteomes" id="UP001597512">
    <property type="component" value="Unassembled WGS sequence"/>
</dbReference>
<dbReference type="SUPFAM" id="SSF50022">
    <property type="entry name" value="ISP domain"/>
    <property type="match status" value="1"/>
</dbReference>
<protein>
    <submittedName>
        <fullName evidence="7">Rieske 2Fe-2S domain-containing protein</fullName>
    </submittedName>
</protein>
<evidence type="ECO:0000313" key="7">
    <source>
        <dbReference type="EMBL" id="MFD2932571.1"/>
    </source>
</evidence>
<keyword evidence="1" id="KW-0001">2Fe-2S</keyword>
<evidence type="ECO:0000259" key="6">
    <source>
        <dbReference type="PROSITE" id="PS51296"/>
    </source>
</evidence>
<keyword evidence="3" id="KW-0408">Iron</keyword>